<feature type="signal peptide" evidence="1">
    <location>
        <begin position="1"/>
        <end position="27"/>
    </location>
</feature>
<feature type="chain" id="PRO_5046214741" evidence="1">
    <location>
        <begin position="28"/>
        <end position="1079"/>
    </location>
</feature>
<keyword evidence="1" id="KW-0732">Signal</keyword>
<dbReference type="EMBL" id="CP017754">
    <property type="protein sequence ID" value="AOZ07959.1"/>
    <property type="molecule type" value="Genomic_DNA"/>
</dbReference>
<evidence type="ECO:0000256" key="1">
    <source>
        <dbReference type="SAM" id="SignalP"/>
    </source>
</evidence>
<evidence type="ECO:0000313" key="2">
    <source>
        <dbReference type="EMBL" id="AOZ07959.1"/>
    </source>
</evidence>
<proteinExistence type="predicted"/>
<name>A0ABM6F8J3_9BURK</name>
<protein>
    <submittedName>
        <fullName evidence="2">Pilus assembly protein PilY</fullName>
    </submittedName>
</protein>
<gene>
    <name evidence="2" type="ORF">BKK80_04605</name>
</gene>
<dbReference type="Proteomes" id="UP000177515">
    <property type="component" value="Chromosome 1"/>
</dbReference>
<organism evidence="2 3">
    <name type="scientific">Cupriavidus malaysiensis</name>
    <dbReference type="NCBI Taxonomy" id="367825"/>
    <lineage>
        <taxon>Bacteria</taxon>
        <taxon>Pseudomonadati</taxon>
        <taxon>Pseudomonadota</taxon>
        <taxon>Betaproteobacteria</taxon>
        <taxon>Burkholderiales</taxon>
        <taxon>Burkholderiaceae</taxon>
        <taxon>Cupriavidus</taxon>
    </lineage>
</organism>
<sequence>MRHLFLIAFRLAAIAALAFSAASPAHAEDIDLYTGLQTGAGQPNILLVMDNAAAWDASVTIPSSAGCPSWTPSSAKDADFMACALYNALGAIGSNPALLGKIRLGLMMFAPASTGGGLFYYPNPSPVPPGPLPVMDSTAIANFQTLVRNNINVTAKASKNLLDESMAEAWAYFTGGTGISGTKYTSPLTDHCQKTFIIYIAGSFNNNAPKTANGTPPALAALQTAGATSAQQAQLVLPSNANKYQQNWGDEWARFMYQSDLSGGANTAYKQNVVTYTIDVTDGSNPSYDALVKSMSSNGGGSNFTVSVGDAKALQNALMSIFNEVQAVNSVFASVSLPASVNAQGQFLNQVYVGMFRPDASAAPRWLGNLKQYQIGYDANGNIVLQDAKGQKAISNASTGFISPNAVSFWTADPPPTYGASGYGTGSVANWPAQGYWQNSPSSAGWKLDLPDGEIVEKGGAGEMLRATNLTSQQGRTLLTCNASCQASTAFTFFDTSNSWLTGSAGLAAINAGEAGVPTITSTELPKLIAWMRGQDTNAADSTSIAGKEAEAGPGSPVTVRSSIHADVLHSRPAVVNYGSTGVVVYYGTNDGVFHAINGNQSAGINGVRPGGELWGFVAPDFFGKLGRLYVNSPEIQLSTTPGGITPTPLPRDYFFDGSTAVMQDLRNPSSPRVVIYLTARRGGRFLYAIDVTNPLSPSFLWRHSYADLPELGQTWSQPRVLRVRGYANPLVIMGAGYDSTEDSDPYNANASTGGDTMGRGLFAFDAVSGSLVWSALPDCTGMSGACVKVAGLTRAIPSDVTLLDRNGDGYSERLYVGDLGGNLWRADFEAAAGNAPANWTMTKLAALGGSAGSNNARKFFYPPDVVSTAGYDAVMIGSGDREHPLYSTSPTPGLAYNVVNRLYMIKDSNISGMPFAWTPITEAGLSDITTSTQPYSGAGSGFYITLTNPGEKAVNAALTVAGYTTIGTNTPTVPSPNQCFPNLGAARTYSFNFVTGAGQNTARSIVLDGGGFPPSAVFGIVPVTNGSSTTLVPVVIGGGSQTATGGGDATSPIGVQQVKIAGAGKRKRVYWYPESDRH</sequence>
<dbReference type="RefSeq" id="WP_071070675.1">
    <property type="nucleotide sequence ID" value="NZ_CP017754.1"/>
</dbReference>
<evidence type="ECO:0000313" key="3">
    <source>
        <dbReference type="Proteomes" id="UP000177515"/>
    </source>
</evidence>
<accession>A0ABM6F8J3</accession>
<keyword evidence="3" id="KW-1185">Reference proteome</keyword>
<reference evidence="2 3" key="1">
    <citation type="submission" date="2016-10" db="EMBL/GenBank/DDBJ databases">
        <title>Complete genome sequences of three Cupriavidus strains isolated from various Malaysian environments.</title>
        <authorList>
            <person name="Abdullah A.A.-A."/>
            <person name="Shafie N.A.H."/>
            <person name="Lau N.S."/>
        </authorList>
    </citation>
    <scope>NUCLEOTIDE SEQUENCE [LARGE SCALE GENOMIC DNA]</scope>
    <source>
        <strain evidence="2 3">USMAA1020</strain>
    </source>
</reference>